<dbReference type="Proteomes" id="UP001221898">
    <property type="component" value="Unassembled WGS sequence"/>
</dbReference>
<sequence length="272" mass="30621">MLYALSCGVVAFPGLFLFFREVTSRTFKQWTDADVVLVSERLVSILHAVLATTAGVIIITSCSNVMTDRHWLATAFVWFGIPYMSYDIYAMYLSHYYTYRVKGHQDYKEHSLRTLNAFLRQDFLLVLHHVVLLTIFLPITLFLRRDLGDFFIGCLFTAEFSTPFISVGRILIQLGLKDCWLHKLNGVVVLLAFFTCRIALFPTCTGHMDSTQASQSTVYPSICPCAATWVTSASWRLSCTGLCCCVERLPGSTVARAGRSIPPPSKVQRENS</sequence>
<evidence type="ECO:0000256" key="1">
    <source>
        <dbReference type="ARBA" id="ARBA00004141"/>
    </source>
</evidence>
<feature type="transmembrane region" description="Helical" evidence="6">
    <location>
        <begin position="150"/>
        <end position="172"/>
    </location>
</feature>
<gene>
    <name evidence="8" type="ORF">AAFF_G00277260</name>
</gene>
<dbReference type="PANTHER" id="PTHR13439">
    <property type="entry name" value="CT120 PROTEIN"/>
    <property type="match status" value="1"/>
</dbReference>
<evidence type="ECO:0000256" key="2">
    <source>
        <dbReference type="ARBA" id="ARBA00022692"/>
    </source>
</evidence>
<dbReference type="SMART" id="SM00724">
    <property type="entry name" value="TLC"/>
    <property type="match status" value="1"/>
</dbReference>
<feature type="transmembrane region" description="Helical" evidence="6">
    <location>
        <begin position="184"/>
        <end position="201"/>
    </location>
</feature>
<dbReference type="GO" id="GO:0055088">
    <property type="term" value="P:lipid homeostasis"/>
    <property type="evidence" value="ECO:0007669"/>
    <property type="project" value="TreeGrafter"/>
</dbReference>
<dbReference type="PANTHER" id="PTHR13439:SF20">
    <property type="entry name" value="TLC DOMAIN-CONTAINING PROTEIN 3A"/>
    <property type="match status" value="1"/>
</dbReference>
<dbReference type="AlphaFoldDB" id="A0AAD7W222"/>
<dbReference type="PROSITE" id="PS50922">
    <property type="entry name" value="TLC"/>
    <property type="match status" value="1"/>
</dbReference>
<proteinExistence type="predicted"/>
<keyword evidence="9" id="KW-1185">Reference proteome</keyword>
<feature type="transmembrane region" description="Helical" evidence="6">
    <location>
        <begin position="40"/>
        <end position="59"/>
    </location>
</feature>
<feature type="transmembrane region" description="Helical" evidence="6">
    <location>
        <begin position="123"/>
        <end position="143"/>
    </location>
</feature>
<keyword evidence="2 5" id="KW-0812">Transmembrane</keyword>
<reference evidence="8" key="1">
    <citation type="journal article" date="2023" name="Science">
        <title>Genome structures resolve the early diversification of teleost fishes.</title>
        <authorList>
            <person name="Parey E."/>
            <person name="Louis A."/>
            <person name="Montfort J."/>
            <person name="Bouchez O."/>
            <person name="Roques C."/>
            <person name="Iampietro C."/>
            <person name="Lluch J."/>
            <person name="Castinel A."/>
            <person name="Donnadieu C."/>
            <person name="Desvignes T."/>
            <person name="Floi Bucao C."/>
            <person name="Jouanno E."/>
            <person name="Wen M."/>
            <person name="Mejri S."/>
            <person name="Dirks R."/>
            <person name="Jansen H."/>
            <person name="Henkel C."/>
            <person name="Chen W.J."/>
            <person name="Zahm M."/>
            <person name="Cabau C."/>
            <person name="Klopp C."/>
            <person name="Thompson A.W."/>
            <person name="Robinson-Rechavi M."/>
            <person name="Braasch I."/>
            <person name="Lecointre G."/>
            <person name="Bobe J."/>
            <person name="Postlethwait J.H."/>
            <person name="Berthelot C."/>
            <person name="Roest Crollius H."/>
            <person name="Guiguen Y."/>
        </authorList>
    </citation>
    <scope>NUCLEOTIDE SEQUENCE</scope>
    <source>
        <strain evidence="8">NC1722</strain>
    </source>
</reference>
<evidence type="ECO:0000313" key="9">
    <source>
        <dbReference type="Proteomes" id="UP001221898"/>
    </source>
</evidence>
<protein>
    <recommendedName>
        <fullName evidence="7">TLC domain-containing protein</fullName>
    </recommendedName>
</protein>
<dbReference type="Pfam" id="PF03798">
    <property type="entry name" value="TRAM_LAG1_CLN8"/>
    <property type="match status" value="1"/>
</dbReference>
<organism evidence="8 9">
    <name type="scientific">Aldrovandia affinis</name>
    <dbReference type="NCBI Taxonomy" id="143900"/>
    <lineage>
        <taxon>Eukaryota</taxon>
        <taxon>Metazoa</taxon>
        <taxon>Chordata</taxon>
        <taxon>Craniata</taxon>
        <taxon>Vertebrata</taxon>
        <taxon>Euteleostomi</taxon>
        <taxon>Actinopterygii</taxon>
        <taxon>Neopterygii</taxon>
        <taxon>Teleostei</taxon>
        <taxon>Notacanthiformes</taxon>
        <taxon>Halosauridae</taxon>
        <taxon>Aldrovandia</taxon>
    </lineage>
</organism>
<evidence type="ECO:0000256" key="3">
    <source>
        <dbReference type="ARBA" id="ARBA00022989"/>
    </source>
</evidence>
<name>A0AAD7W222_9TELE</name>
<feature type="domain" description="TLC" evidence="7">
    <location>
        <begin position="33"/>
        <end position="248"/>
    </location>
</feature>
<dbReference type="EMBL" id="JAINUG010000387">
    <property type="protein sequence ID" value="KAJ8372783.1"/>
    <property type="molecule type" value="Genomic_DNA"/>
</dbReference>
<evidence type="ECO:0000259" key="7">
    <source>
        <dbReference type="PROSITE" id="PS50922"/>
    </source>
</evidence>
<keyword evidence="3 6" id="KW-1133">Transmembrane helix</keyword>
<dbReference type="InterPro" id="IPR050846">
    <property type="entry name" value="TLCD"/>
</dbReference>
<dbReference type="GO" id="GO:0005783">
    <property type="term" value="C:endoplasmic reticulum"/>
    <property type="evidence" value="ECO:0007669"/>
    <property type="project" value="TreeGrafter"/>
</dbReference>
<evidence type="ECO:0000313" key="8">
    <source>
        <dbReference type="EMBL" id="KAJ8372783.1"/>
    </source>
</evidence>
<feature type="transmembrane region" description="Helical" evidence="6">
    <location>
        <begin position="71"/>
        <end position="92"/>
    </location>
</feature>
<accession>A0AAD7W222</accession>
<comment type="caution">
    <text evidence="8">The sequence shown here is derived from an EMBL/GenBank/DDBJ whole genome shotgun (WGS) entry which is preliminary data.</text>
</comment>
<evidence type="ECO:0000256" key="4">
    <source>
        <dbReference type="ARBA" id="ARBA00023136"/>
    </source>
</evidence>
<evidence type="ECO:0000256" key="5">
    <source>
        <dbReference type="PROSITE-ProRule" id="PRU00205"/>
    </source>
</evidence>
<dbReference type="GO" id="GO:0016020">
    <property type="term" value="C:membrane"/>
    <property type="evidence" value="ECO:0007669"/>
    <property type="project" value="UniProtKB-SubCell"/>
</dbReference>
<comment type="subcellular location">
    <subcellularLocation>
        <location evidence="1">Membrane</location>
        <topology evidence="1">Multi-pass membrane protein</topology>
    </subcellularLocation>
</comment>
<evidence type="ECO:0000256" key="6">
    <source>
        <dbReference type="SAM" id="Phobius"/>
    </source>
</evidence>
<dbReference type="InterPro" id="IPR006634">
    <property type="entry name" value="TLC-dom"/>
</dbReference>
<keyword evidence="4 5" id="KW-0472">Membrane</keyword>